<feature type="region of interest" description="Disordered" evidence="1">
    <location>
        <begin position="70"/>
        <end position="96"/>
    </location>
</feature>
<sequence length="96" mass="9183">MVGTCYRRARATEILIGPGLGRAITPAANAATSGVGDDNTGAESAAVDAATQPGGCIGTAPLNTVASPVTAAAPGSAHGRNATGDATVAPLSTPPW</sequence>
<keyword evidence="3" id="KW-1185">Reference proteome</keyword>
<name>A0A919N476_9ACTN</name>
<dbReference type="AlphaFoldDB" id="A0A919N476"/>
<gene>
    <name evidence="2" type="ORF">Asi03nite_16180</name>
</gene>
<dbReference type="Proteomes" id="UP000629619">
    <property type="component" value="Unassembled WGS sequence"/>
</dbReference>
<reference evidence="2" key="1">
    <citation type="submission" date="2021-01" db="EMBL/GenBank/DDBJ databases">
        <title>Whole genome shotgun sequence of Actinoplanes siamensis NBRC 109076.</title>
        <authorList>
            <person name="Komaki H."/>
            <person name="Tamura T."/>
        </authorList>
    </citation>
    <scope>NUCLEOTIDE SEQUENCE</scope>
    <source>
        <strain evidence="2">NBRC 109076</strain>
    </source>
</reference>
<evidence type="ECO:0000313" key="3">
    <source>
        <dbReference type="Proteomes" id="UP000629619"/>
    </source>
</evidence>
<comment type="caution">
    <text evidence="2">The sequence shown here is derived from an EMBL/GenBank/DDBJ whole genome shotgun (WGS) entry which is preliminary data.</text>
</comment>
<protein>
    <submittedName>
        <fullName evidence="2">Uncharacterized protein</fullName>
    </submittedName>
</protein>
<dbReference type="RefSeq" id="WP_203677781.1">
    <property type="nucleotide sequence ID" value="NZ_BOMW01000016.1"/>
</dbReference>
<organism evidence="2 3">
    <name type="scientific">Actinoplanes siamensis</name>
    <dbReference type="NCBI Taxonomy" id="1223317"/>
    <lineage>
        <taxon>Bacteria</taxon>
        <taxon>Bacillati</taxon>
        <taxon>Actinomycetota</taxon>
        <taxon>Actinomycetes</taxon>
        <taxon>Micromonosporales</taxon>
        <taxon>Micromonosporaceae</taxon>
        <taxon>Actinoplanes</taxon>
    </lineage>
</organism>
<proteinExistence type="predicted"/>
<accession>A0A919N476</accession>
<evidence type="ECO:0000313" key="2">
    <source>
        <dbReference type="EMBL" id="GIF04080.1"/>
    </source>
</evidence>
<evidence type="ECO:0000256" key="1">
    <source>
        <dbReference type="SAM" id="MobiDB-lite"/>
    </source>
</evidence>
<dbReference type="EMBL" id="BOMW01000016">
    <property type="protein sequence ID" value="GIF04080.1"/>
    <property type="molecule type" value="Genomic_DNA"/>
</dbReference>